<feature type="transmembrane region" description="Helical" evidence="10">
    <location>
        <begin position="172"/>
        <end position="189"/>
    </location>
</feature>
<feature type="transmembrane region" description="Helical" evidence="10">
    <location>
        <begin position="73"/>
        <end position="96"/>
    </location>
</feature>
<keyword evidence="4" id="KW-0997">Cell inner membrane</keyword>
<evidence type="ECO:0000256" key="6">
    <source>
        <dbReference type="ARBA" id="ARBA00022970"/>
    </source>
</evidence>
<reference evidence="11 12" key="1">
    <citation type="submission" date="2019-01" db="EMBL/GenBank/DDBJ databases">
        <title>Novel species of Nocardioides.</title>
        <authorList>
            <person name="Liu Q."/>
            <person name="X Y.-H."/>
        </authorList>
    </citation>
    <scope>NUCLEOTIDE SEQUENCE [LARGE SCALE GENOMIC DNA]</scope>
    <source>
        <strain evidence="11 12">HLT2-9</strain>
    </source>
</reference>
<evidence type="ECO:0000256" key="3">
    <source>
        <dbReference type="ARBA" id="ARBA00022475"/>
    </source>
</evidence>
<feature type="transmembrane region" description="Helical" evidence="10">
    <location>
        <begin position="295"/>
        <end position="315"/>
    </location>
</feature>
<dbReference type="InterPro" id="IPR001851">
    <property type="entry name" value="ABC_transp_permease"/>
</dbReference>
<keyword evidence="2" id="KW-0813">Transport</keyword>
<dbReference type="OrthoDB" id="9807115at2"/>
<keyword evidence="6" id="KW-0029">Amino-acid transport</keyword>
<dbReference type="PANTHER" id="PTHR11795">
    <property type="entry name" value="BRANCHED-CHAIN AMINO ACID TRANSPORT SYSTEM PERMEASE PROTEIN LIVH"/>
    <property type="match status" value="1"/>
</dbReference>
<dbReference type="GO" id="GO:0015192">
    <property type="term" value="F:L-phenylalanine transmembrane transporter activity"/>
    <property type="evidence" value="ECO:0007669"/>
    <property type="project" value="TreeGrafter"/>
</dbReference>
<dbReference type="RefSeq" id="WP_129427035.1">
    <property type="nucleotide sequence ID" value="NZ_SDWV01000010.1"/>
</dbReference>
<sequence>MDFDALISGLDRHTLDGITRGSIYALVALGYTMVYGVMKLINFAHSEVFMVGTWTVLGVYTVLGVTAGAGIGMVIAATLLALLAAMLASAGTALAVERIAYRPLRKKGAPPLIFLITGIGCSLVLVEIFGQVLRVVFGRPFGRVTVNIPSVLETKTVFTIPGLDLAVSNTRILIIVGAIVMMLALDTFVNKSRLGRGVRAVAQDADTASLMGVNRERVIMLVFVLGGAMAGVAALLYTVQYDITKFDIGFIIGLKAFTAAVLGGIGNLRGALVGGLFLGIVEVYASAIWDSSWTNVYAFVVLVVILMFRPTGLLGESLGKARA</sequence>
<dbReference type="GO" id="GO:0005304">
    <property type="term" value="F:L-valine transmembrane transporter activity"/>
    <property type="evidence" value="ECO:0007669"/>
    <property type="project" value="TreeGrafter"/>
</dbReference>
<dbReference type="GO" id="GO:0005886">
    <property type="term" value="C:plasma membrane"/>
    <property type="evidence" value="ECO:0007669"/>
    <property type="project" value="UniProtKB-SubCell"/>
</dbReference>
<organism evidence="11 12">
    <name type="scientific">Nocardioides zhouii</name>
    <dbReference type="NCBI Taxonomy" id="1168729"/>
    <lineage>
        <taxon>Bacteria</taxon>
        <taxon>Bacillati</taxon>
        <taxon>Actinomycetota</taxon>
        <taxon>Actinomycetes</taxon>
        <taxon>Propionibacteriales</taxon>
        <taxon>Nocardioidaceae</taxon>
        <taxon>Nocardioides</taxon>
    </lineage>
</organism>
<dbReference type="CDD" id="cd06582">
    <property type="entry name" value="TM_PBP1_LivH_like"/>
    <property type="match status" value="1"/>
</dbReference>
<evidence type="ECO:0000256" key="1">
    <source>
        <dbReference type="ARBA" id="ARBA00004651"/>
    </source>
</evidence>
<dbReference type="EMBL" id="SDWV01000010">
    <property type="protein sequence ID" value="RYC10842.1"/>
    <property type="molecule type" value="Genomic_DNA"/>
</dbReference>
<comment type="caution">
    <text evidence="11">The sequence shown here is derived from an EMBL/GenBank/DDBJ whole genome shotgun (WGS) entry which is preliminary data.</text>
</comment>
<evidence type="ECO:0000256" key="9">
    <source>
        <dbReference type="ARBA" id="ARBA00037998"/>
    </source>
</evidence>
<dbReference type="PANTHER" id="PTHR11795:SF371">
    <property type="entry name" value="HIGH-AFFINITY BRANCHED-CHAIN AMINO ACID TRANSPORT SYSTEM PERMEASE PROTEIN LIVH"/>
    <property type="match status" value="1"/>
</dbReference>
<evidence type="ECO:0000256" key="8">
    <source>
        <dbReference type="ARBA" id="ARBA00023136"/>
    </source>
</evidence>
<dbReference type="Proteomes" id="UP000291101">
    <property type="component" value="Unassembled WGS sequence"/>
</dbReference>
<evidence type="ECO:0000256" key="2">
    <source>
        <dbReference type="ARBA" id="ARBA00022448"/>
    </source>
</evidence>
<evidence type="ECO:0000313" key="11">
    <source>
        <dbReference type="EMBL" id="RYC10842.1"/>
    </source>
</evidence>
<evidence type="ECO:0000256" key="7">
    <source>
        <dbReference type="ARBA" id="ARBA00022989"/>
    </source>
</evidence>
<dbReference type="Pfam" id="PF02653">
    <property type="entry name" value="BPD_transp_2"/>
    <property type="match status" value="1"/>
</dbReference>
<evidence type="ECO:0000256" key="5">
    <source>
        <dbReference type="ARBA" id="ARBA00022692"/>
    </source>
</evidence>
<keyword evidence="7 10" id="KW-1133">Transmembrane helix</keyword>
<protein>
    <submittedName>
        <fullName evidence="11">Branched-chain amino acid ABC transporter permease</fullName>
    </submittedName>
</protein>
<evidence type="ECO:0000256" key="4">
    <source>
        <dbReference type="ARBA" id="ARBA00022519"/>
    </source>
</evidence>
<evidence type="ECO:0000313" key="12">
    <source>
        <dbReference type="Proteomes" id="UP000291101"/>
    </source>
</evidence>
<dbReference type="InterPro" id="IPR052157">
    <property type="entry name" value="BCAA_transport_permease"/>
</dbReference>
<gene>
    <name evidence="11" type="ORF">EUA94_11585</name>
</gene>
<keyword evidence="5 10" id="KW-0812">Transmembrane</keyword>
<dbReference type="GO" id="GO:0015190">
    <property type="term" value="F:L-leucine transmembrane transporter activity"/>
    <property type="evidence" value="ECO:0007669"/>
    <property type="project" value="TreeGrafter"/>
</dbReference>
<dbReference type="GO" id="GO:0042941">
    <property type="term" value="P:D-alanine transmembrane transport"/>
    <property type="evidence" value="ECO:0007669"/>
    <property type="project" value="TreeGrafter"/>
</dbReference>
<dbReference type="AlphaFoldDB" id="A0A4Q2SY01"/>
<feature type="transmembrane region" description="Helical" evidence="10">
    <location>
        <begin position="48"/>
        <end position="67"/>
    </location>
</feature>
<dbReference type="GO" id="GO:1903806">
    <property type="term" value="P:L-isoleucine import across plasma membrane"/>
    <property type="evidence" value="ECO:0007669"/>
    <property type="project" value="TreeGrafter"/>
</dbReference>
<dbReference type="GO" id="GO:0015188">
    <property type="term" value="F:L-isoleucine transmembrane transporter activity"/>
    <property type="evidence" value="ECO:0007669"/>
    <property type="project" value="TreeGrafter"/>
</dbReference>
<keyword evidence="12" id="KW-1185">Reference proteome</keyword>
<comment type="similarity">
    <text evidence="9">Belongs to the binding-protein-dependent transport system permease family. LivHM subfamily.</text>
</comment>
<evidence type="ECO:0000256" key="10">
    <source>
        <dbReference type="SAM" id="Phobius"/>
    </source>
</evidence>
<keyword evidence="8 10" id="KW-0472">Membrane</keyword>
<feature type="transmembrane region" description="Helical" evidence="10">
    <location>
        <begin position="218"/>
        <end position="240"/>
    </location>
</feature>
<comment type="subcellular location">
    <subcellularLocation>
        <location evidence="1">Cell membrane</location>
        <topology evidence="1">Multi-pass membrane protein</topology>
    </subcellularLocation>
</comment>
<keyword evidence="3" id="KW-1003">Cell membrane</keyword>
<proteinExistence type="inferred from homology"/>
<dbReference type="GO" id="GO:0015808">
    <property type="term" value="P:L-alanine transport"/>
    <property type="evidence" value="ECO:0007669"/>
    <property type="project" value="TreeGrafter"/>
</dbReference>
<name>A0A4Q2SY01_9ACTN</name>
<feature type="transmembrane region" description="Helical" evidence="10">
    <location>
        <begin position="23"/>
        <end position="41"/>
    </location>
</feature>
<accession>A0A4Q2SY01</accession>
<feature type="transmembrane region" description="Helical" evidence="10">
    <location>
        <begin position="108"/>
        <end position="130"/>
    </location>
</feature>